<dbReference type="Gene3D" id="1.20.1250.20">
    <property type="entry name" value="MFS general substrate transporter like domains"/>
    <property type="match status" value="2"/>
</dbReference>
<evidence type="ECO:0000256" key="5">
    <source>
        <dbReference type="SAM" id="Phobius"/>
    </source>
</evidence>
<feature type="transmembrane region" description="Helical" evidence="5">
    <location>
        <begin position="101"/>
        <end position="122"/>
    </location>
</feature>
<dbReference type="SUPFAM" id="SSF103473">
    <property type="entry name" value="MFS general substrate transporter"/>
    <property type="match status" value="1"/>
</dbReference>
<dbReference type="Pfam" id="PF07690">
    <property type="entry name" value="MFS_1"/>
    <property type="match status" value="1"/>
</dbReference>
<feature type="transmembrane region" description="Helical" evidence="5">
    <location>
        <begin position="386"/>
        <end position="409"/>
    </location>
</feature>
<accession>A0A5P8N8H5</accession>
<organism evidence="6">
    <name type="scientific">Cyberlindnera americana</name>
    <dbReference type="NCBI Taxonomy" id="36016"/>
    <lineage>
        <taxon>Eukaryota</taxon>
        <taxon>Fungi</taxon>
        <taxon>Dikarya</taxon>
        <taxon>Ascomycota</taxon>
        <taxon>Saccharomycotina</taxon>
        <taxon>Saccharomycetes</taxon>
        <taxon>Phaffomycetales</taxon>
        <taxon>Phaffomycetaceae</taxon>
        <taxon>Cyberlindnera</taxon>
    </lineage>
</organism>
<keyword evidence="4 5" id="KW-0472">Membrane</keyword>
<feature type="transmembrane region" description="Helical" evidence="5">
    <location>
        <begin position="439"/>
        <end position="458"/>
    </location>
</feature>
<comment type="subcellular location">
    <subcellularLocation>
        <location evidence="1">Membrane</location>
        <topology evidence="1">Multi-pass membrane protein</topology>
    </subcellularLocation>
</comment>
<evidence type="ECO:0000256" key="4">
    <source>
        <dbReference type="ARBA" id="ARBA00023136"/>
    </source>
</evidence>
<feature type="transmembrane region" description="Helical" evidence="5">
    <location>
        <begin position="331"/>
        <end position="353"/>
    </location>
</feature>
<keyword evidence="3 5" id="KW-1133">Transmembrane helix</keyword>
<dbReference type="InterPro" id="IPR036259">
    <property type="entry name" value="MFS_trans_sf"/>
</dbReference>
<sequence length="472" mass="51346">MVDKRKLFTLFSAASVGLVAGTLYLFSTYGPQLAHRLSYSGTETSLIAFCGSIGISLSGIPAGMLIDSKGSSKALVVGAVFISSGYIGLKSQFDQKASNVHISALLSFLIGIGSTFINSAMIKCAALLYPDNRGVATSFPVASYGLSAFAYSFIGNLLYGANTSKFLGLLGYSTIVVTIIGLPSIYMADKDAKAAAGAVSTIGSGRHTPSQSIELDTMSPRQFHEPETPLNRKVLERKLHGHQFSKMEVVKSSRFWILLSILGILAGLGQLYIYSVGFMIKSLLHGGADDDIQAAQSFQVSLISIFNCAGRLLCGAFGDLLVNKYEQQRSWIVFVPVIVLLIVQVFCFCVTTYDNLWLASLLNGLGYGFTWSCIPQLLLEYFGVNVFSFAWGFISMGTILPTFFFTHLFGSNYDNNLVTDESSGTRVCLKGHDCYDETFLVSSAFAFVAILLVIWINARPYIQRKYYDQVSA</sequence>
<dbReference type="InterPro" id="IPR011701">
    <property type="entry name" value="MFS"/>
</dbReference>
<dbReference type="GO" id="GO:0022857">
    <property type="term" value="F:transmembrane transporter activity"/>
    <property type="evidence" value="ECO:0007669"/>
    <property type="project" value="InterPro"/>
</dbReference>
<keyword evidence="2 5" id="KW-0812">Transmembrane</keyword>
<feature type="transmembrane region" description="Helical" evidence="5">
    <location>
        <begin position="7"/>
        <end position="26"/>
    </location>
</feature>
<dbReference type="GO" id="GO:0000329">
    <property type="term" value="C:fungal-type vacuole membrane"/>
    <property type="evidence" value="ECO:0007669"/>
    <property type="project" value="TreeGrafter"/>
</dbReference>
<dbReference type="AlphaFoldDB" id="A0A5P8N8H5"/>
<protein>
    <submittedName>
        <fullName evidence="6">MFS transporter</fullName>
    </submittedName>
</protein>
<evidence type="ECO:0000313" key="6">
    <source>
        <dbReference type="EMBL" id="QFR37108.1"/>
    </source>
</evidence>
<proteinExistence type="predicted"/>
<evidence type="ECO:0000256" key="1">
    <source>
        <dbReference type="ARBA" id="ARBA00004141"/>
    </source>
</evidence>
<dbReference type="EMBL" id="MK890603">
    <property type="protein sequence ID" value="QFR37108.1"/>
    <property type="molecule type" value="Genomic_DNA"/>
</dbReference>
<evidence type="ECO:0000256" key="2">
    <source>
        <dbReference type="ARBA" id="ARBA00022692"/>
    </source>
</evidence>
<feature type="transmembrane region" description="Helical" evidence="5">
    <location>
        <begin position="255"/>
        <end position="280"/>
    </location>
</feature>
<dbReference type="PANTHER" id="PTHR21576">
    <property type="entry name" value="UNCHARACTERIZED NODULIN-LIKE PROTEIN"/>
    <property type="match status" value="1"/>
</dbReference>
<feature type="transmembrane region" description="Helical" evidence="5">
    <location>
        <begin position="134"/>
        <end position="154"/>
    </location>
</feature>
<feature type="transmembrane region" description="Helical" evidence="5">
    <location>
        <begin position="166"/>
        <end position="186"/>
    </location>
</feature>
<reference evidence="6" key="1">
    <citation type="journal article" date="2019" name="Front. Microbiol.">
        <title>An Overview of Genes From Cyberlindnera americana, a Symbiont Yeast Isolated From the Gut of the Bark Beetle Dendroctonus rhizophagus (Curculionidae: Scolytinae), Involved in the Detoxification Process Using Genome and Transcriptome Data.</title>
        <authorList>
            <person name="Soto-Robles L.V."/>
            <person name="Torres-Banda V."/>
            <person name="Rivera-Orduna F.N."/>
            <person name="Curiel-Quesada E."/>
            <person name="Hidalgo-Lara M.E."/>
            <person name="Zuniga G."/>
        </authorList>
    </citation>
    <scope>NUCLEOTIDE SEQUENCE</scope>
    <source>
        <strain evidence="6">ChDrAdgY46</strain>
    </source>
</reference>
<feature type="transmembrane region" description="Helical" evidence="5">
    <location>
        <begin position="46"/>
        <end position="66"/>
    </location>
</feature>
<dbReference type="PANTHER" id="PTHR21576:SF158">
    <property type="entry name" value="RIBOSOMAL RNA-PROCESSING PROTEIN 12-LIKE CONSERVED DOMAIN-CONTAINING PROTEIN"/>
    <property type="match status" value="1"/>
</dbReference>
<evidence type="ECO:0000256" key="3">
    <source>
        <dbReference type="ARBA" id="ARBA00022989"/>
    </source>
</evidence>
<gene>
    <name evidence="6" type="ORF">g2703</name>
</gene>
<feature type="transmembrane region" description="Helical" evidence="5">
    <location>
        <begin position="359"/>
        <end position="379"/>
    </location>
</feature>
<name>A0A5P8N8H5_9ASCO</name>